<evidence type="ECO:0000313" key="1">
    <source>
        <dbReference type="EMBL" id="OIQ76896.1"/>
    </source>
</evidence>
<gene>
    <name evidence="1" type="ORF">GALL_414120</name>
</gene>
<dbReference type="EMBL" id="MLJW01001744">
    <property type="protein sequence ID" value="OIQ76896.1"/>
    <property type="molecule type" value="Genomic_DNA"/>
</dbReference>
<proteinExistence type="predicted"/>
<name>A0A1J5Q0V0_9ZZZZ</name>
<comment type="caution">
    <text evidence="1">The sequence shown here is derived from an EMBL/GenBank/DDBJ whole genome shotgun (WGS) entry which is preliminary data.</text>
</comment>
<protein>
    <submittedName>
        <fullName evidence="1">Uncharacterized protein</fullName>
    </submittedName>
</protein>
<reference evidence="1" key="1">
    <citation type="submission" date="2016-10" db="EMBL/GenBank/DDBJ databases">
        <title>Sequence of Gallionella enrichment culture.</title>
        <authorList>
            <person name="Poehlein A."/>
            <person name="Muehling M."/>
            <person name="Daniel R."/>
        </authorList>
    </citation>
    <scope>NUCLEOTIDE SEQUENCE</scope>
</reference>
<dbReference type="AlphaFoldDB" id="A0A1J5Q0V0"/>
<sequence>MVAGLTGAFRSVEVMAEPLRHGQARVWFDDREWICPAHPLVRKGRARLLLRPESIRFSDQPGPWRLLKRRFDAGSFHIEAQNPRGERIHGFSAQNLPLDSATVELLPQHCWLLPEGPTASAEVCAPTLQ</sequence>
<accession>A0A1J5Q0V0</accession>
<organism evidence="1">
    <name type="scientific">mine drainage metagenome</name>
    <dbReference type="NCBI Taxonomy" id="410659"/>
    <lineage>
        <taxon>unclassified sequences</taxon>
        <taxon>metagenomes</taxon>
        <taxon>ecological metagenomes</taxon>
    </lineage>
</organism>